<organism evidence="17 18">
    <name type="scientific">Parathielavia appendiculata</name>
    <dbReference type="NCBI Taxonomy" id="2587402"/>
    <lineage>
        <taxon>Eukaryota</taxon>
        <taxon>Fungi</taxon>
        <taxon>Dikarya</taxon>
        <taxon>Ascomycota</taxon>
        <taxon>Pezizomycotina</taxon>
        <taxon>Sordariomycetes</taxon>
        <taxon>Sordariomycetidae</taxon>
        <taxon>Sordariales</taxon>
        <taxon>Chaetomiaceae</taxon>
        <taxon>Parathielavia</taxon>
    </lineage>
</organism>
<evidence type="ECO:0008006" key="19">
    <source>
        <dbReference type="Google" id="ProtNLM"/>
    </source>
</evidence>
<keyword evidence="7 14" id="KW-0812">Transmembrane</keyword>
<evidence type="ECO:0000256" key="12">
    <source>
        <dbReference type="ARBA" id="ARBA00023288"/>
    </source>
</evidence>
<dbReference type="RefSeq" id="XP_062649457.1">
    <property type="nucleotide sequence ID" value="XM_062787795.1"/>
</dbReference>
<accession>A0AAN6U5Y9</accession>
<feature type="non-terminal residue" evidence="17">
    <location>
        <position position="343"/>
    </location>
</feature>
<evidence type="ECO:0000313" key="18">
    <source>
        <dbReference type="Proteomes" id="UP001302602"/>
    </source>
</evidence>
<feature type="transmembrane region" description="Helical" evidence="14">
    <location>
        <begin position="244"/>
        <end position="263"/>
    </location>
</feature>
<keyword evidence="11" id="KW-1015">Disulfide bond</keyword>
<dbReference type="GO" id="GO:0098552">
    <property type="term" value="C:side of membrane"/>
    <property type="evidence" value="ECO:0007669"/>
    <property type="project" value="UniProtKB-KW"/>
</dbReference>
<evidence type="ECO:0000259" key="16">
    <source>
        <dbReference type="Pfam" id="PF20684"/>
    </source>
</evidence>
<evidence type="ECO:0000256" key="11">
    <source>
        <dbReference type="ARBA" id="ARBA00023157"/>
    </source>
</evidence>
<evidence type="ECO:0000256" key="13">
    <source>
        <dbReference type="ARBA" id="ARBA00038359"/>
    </source>
</evidence>
<sequence>PASQLKCLVEAVTTQSNCSSADPACACASQPVQARASACVHDACTIPEALRTLKLTNSLCGVTSEQQRSHTIIVYVFIVITALLVILRFAARLRTRNPLWWDDYFALGAFFIAGAFTAVCGAFDRFGVGLDLWAVPEENLVPIFKVTCRIVFGLFLRVDTPMLTRRRVSAFLVGPPLLRRIANSGPRLHLHVPEARPHIMLGLVLNVVLSVTFTFCIIFQCTPVSNFWTGWGGRLEGGHCIDQWAVFVTAGVLTTLLDIYAIVLPLRWVLPLQLSRAKKAMTTAMLSLGVFVLITSVMRIAALYRFTHDANATRNLPDMVIWGGLELDVAIICACIPSLAPLL</sequence>
<comment type="caution">
    <text evidence="17">The sequence shown here is derived from an EMBL/GenBank/DDBJ whole genome shotgun (WGS) entry which is preliminary data.</text>
</comment>
<comment type="similarity">
    <text evidence="13">Belongs to the SAT4 family.</text>
</comment>
<feature type="transmembrane region" description="Helical" evidence="14">
    <location>
        <begin position="72"/>
        <end position="91"/>
    </location>
</feature>
<evidence type="ECO:0000313" key="17">
    <source>
        <dbReference type="EMBL" id="KAK4125686.1"/>
    </source>
</evidence>
<dbReference type="Pfam" id="PF20684">
    <property type="entry name" value="Fung_rhodopsin"/>
    <property type="match status" value="1"/>
</dbReference>
<keyword evidence="8" id="KW-0732">Signal</keyword>
<dbReference type="InterPro" id="IPR049326">
    <property type="entry name" value="Rhodopsin_dom_fungi"/>
</dbReference>
<evidence type="ECO:0000256" key="9">
    <source>
        <dbReference type="ARBA" id="ARBA00022989"/>
    </source>
</evidence>
<feature type="transmembrane region" description="Helical" evidence="14">
    <location>
        <begin position="103"/>
        <end position="128"/>
    </location>
</feature>
<keyword evidence="10 14" id="KW-0472">Membrane</keyword>
<dbReference type="Proteomes" id="UP001302602">
    <property type="component" value="Unassembled WGS sequence"/>
</dbReference>
<dbReference type="PANTHER" id="PTHR33048:SF143">
    <property type="entry name" value="EXTRACELLULAR MEMBRANE PROTEIN CFEM DOMAIN-CONTAINING PROTEIN-RELATED"/>
    <property type="match status" value="1"/>
</dbReference>
<keyword evidence="12" id="KW-0449">Lipoprotein</keyword>
<reference evidence="17" key="1">
    <citation type="journal article" date="2023" name="Mol. Phylogenet. Evol.">
        <title>Genome-scale phylogeny and comparative genomics of the fungal order Sordariales.</title>
        <authorList>
            <person name="Hensen N."/>
            <person name="Bonometti L."/>
            <person name="Westerberg I."/>
            <person name="Brannstrom I.O."/>
            <person name="Guillou S."/>
            <person name="Cros-Aarteil S."/>
            <person name="Calhoun S."/>
            <person name="Haridas S."/>
            <person name="Kuo A."/>
            <person name="Mondo S."/>
            <person name="Pangilinan J."/>
            <person name="Riley R."/>
            <person name="LaButti K."/>
            <person name="Andreopoulos B."/>
            <person name="Lipzen A."/>
            <person name="Chen C."/>
            <person name="Yan M."/>
            <person name="Daum C."/>
            <person name="Ng V."/>
            <person name="Clum A."/>
            <person name="Steindorff A."/>
            <person name="Ohm R.A."/>
            <person name="Martin F."/>
            <person name="Silar P."/>
            <person name="Natvig D.O."/>
            <person name="Lalanne C."/>
            <person name="Gautier V."/>
            <person name="Ament-Velasquez S.L."/>
            <person name="Kruys A."/>
            <person name="Hutchinson M.I."/>
            <person name="Powell A.J."/>
            <person name="Barry K."/>
            <person name="Miller A.N."/>
            <person name="Grigoriev I.V."/>
            <person name="Debuchy R."/>
            <person name="Gladieux P."/>
            <person name="Hiltunen Thoren M."/>
            <person name="Johannesson H."/>
        </authorList>
    </citation>
    <scope>NUCLEOTIDE SEQUENCE</scope>
    <source>
        <strain evidence="17">CBS 731.68</strain>
    </source>
</reference>
<evidence type="ECO:0000256" key="5">
    <source>
        <dbReference type="ARBA" id="ARBA00022525"/>
    </source>
</evidence>
<comment type="similarity">
    <text evidence="4">Belongs to the RBT5 family.</text>
</comment>
<evidence type="ECO:0000256" key="8">
    <source>
        <dbReference type="ARBA" id="ARBA00022729"/>
    </source>
</evidence>
<keyword evidence="6" id="KW-0336">GPI-anchor</keyword>
<keyword evidence="9 14" id="KW-1133">Transmembrane helix</keyword>
<dbReference type="GO" id="GO:0005576">
    <property type="term" value="C:extracellular region"/>
    <property type="evidence" value="ECO:0007669"/>
    <property type="project" value="UniProtKB-SubCell"/>
</dbReference>
<evidence type="ECO:0000256" key="2">
    <source>
        <dbReference type="ARBA" id="ARBA00004589"/>
    </source>
</evidence>
<dbReference type="PANTHER" id="PTHR33048">
    <property type="entry name" value="PTH11-LIKE INTEGRAL MEMBRANE PROTEIN (AFU_ORTHOLOGUE AFUA_5G11245)"/>
    <property type="match status" value="1"/>
</dbReference>
<comment type="subcellular location">
    <subcellularLocation>
        <location evidence="2">Membrane</location>
        <topology evidence="2">Lipid-anchor</topology>
        <topology evidence="2">GPI-anchor</topology>
    </subcellularLocation>
    <subcellularLocation>
        <location evidence="1">Membrane</location>
        <topology evidence="1">Multi-pass membrane protein</topology>
    </subcellularLocation>
    <subcellularLocation>
        <location evidence="3">Secreted</location>
    </subcellularLocation>
</comment>
<feature type="domain" description="Rhodopsin" evidence="16">
    <location>
        <begin position="87"/>
        <end position="343"/>
    </location>
</feature>
<feature type="domain" description="CFEM" evidence="15">
    <location>
        <begin position="1"/>
        <end position="60"/>
    </location>
</feature>
<dbReference type="InterPro" id="IPR008427">
    <property type="entry name" value="Extracellular_membr_CFEM_dom"/>
</dbReference>
<dbReference type="InterPro" id="IPR052337">
    <property type="entry name" value="SAT4-like"/>
</dbReference>
<dbReference type="GeneID" id="87824565"/>
<feature type="transmembrane region" description="Helical" evidence="14">
    <location>
        <begin position="319"/>
        <end position="340"/>
    </location>
</feature>
<dbReference type="Pfam" id="PF05730">
    <property type="entry name" value="CFEM"/>
    <property type="match status" value="1"/>
</dbReference>
<keyword evidence="6" id="KW-0325">Glycoprotein</keyword>
<dbReference type="AlphaFoldDB" id="A0AAN6U5Y9"/>
<evidence type="ECO:0000256" key="6">
    <source>
        <dbReference type="ARBA" id="ARBA00022622"/>
    </source>
</evidence>
<evidence type="ECO:0000256" key="1">
    <source>
        <dbReference type="ARBA" id="ARBA00004141"/>
    </source>
</evidence>
<keyword evidence="18" id="KW-1185">Reference proteome</keyword>
<feature type="transmembrane region" description="Helical" evidence="14">
    <location>
        <begin position="199"/>
        <end position="220"/>
    </location>
</feature>
<name>A0AAN6U5Y9_9PEZI</name>
<dbReference type="EMBL" id="MU853225">
    <property type="protein sequence ID" value="KAK4125686.1"/>
    <property type="molecule type" value="Genomic_DNA"/>
</dbReference>
<keyword evidence="5" id="KW-0964">Secreted</keyword>
<evidence type="ECO:0000259" key="15">
    <source>
        <dbReference type="Pfam" id="PF05730"/>
    </source>
</evidence>
<feature type="transmembrane region" description="Helical" evidence="14">
    <location>
        <begin position="284"/>
        <end position="307"/>
    </location>
</feature>
<feature type="non-terminal residue" evidence="17">
    <location>
        <position position="1"/>
    </location>
</feature>
<reference evidence="17" key="2">
    <citation type="submission" date="2023-05" db="EMBL/GenBank/DDBJ databases">
        <authorList>
            <consortium name="Lawrence Berkeley National Laboratory"/>
            <person name="Steindorff A."/>
            <person name="Hensen N."/>
            <person name="Bonometti L."/>
            <person name="Westerberg I."/>
            <person name="Brannstrom I.O."/>
            <person name="Guillou S."/>
            <person name="Cros-Aarteil S."/>
            <person name="Calhoun S."/>
            <person name="Haridas S."/>
            <person name="Kuo A."/>
            <person name="Mondo S."/>
            <person name="Pangilinan J."/>
            <person name="Riley R."/>
            <person name="Labutti K."/>
            <person name="Andreopoulos B."/>
            <person name="Lipzen A."/>
            <person name="Chen C."/>
            <person name="Yanf M."/>
            <person name="Daum C."/>
            <person name="Ng V."/>
            <person name="Clum A."/>
            <person name="Ohm R."/>
            <person name="Martin F."/>
            <person name="Silar P."/>
            <person name="Natvig D."/>
            <person name="Lalanne C."/>
            <person name="Gautier V."/>
            <person name="Ament-Velasquez S.L."/>
            <person name="Kruys A."/>
            <person name="Hutchinson M.I."/>
            <person name="Powell A.J."/>
            <person name="Barry K."/>
            <person name="Miller A.N."/>
            <person name="Grigoriev I.V."/>
            <person name="Debuchy R."/>
            <person name="Gladieux P."/>
            <person name="Thoren M.H."/>
            <person name="Johannesson H."/>
        </authorList>
    </citation>
    <scope>NUCLEOTIDE SEQUENCE</scope>
    <source>
        <strain evidence="17">CBS 731.68</strain>
    </source>
</reference>
<evidence type="ECO:0000256" key="4">
    <source>
        <dbReference type="ARBA" id="ARBA00010031"/>
    </source>
</evidence>
<proteinExistence type="inferred from homology"/>
<evidence type="ECO:0000256" key="10">
    <source>
        <dbReference type="ARBA" id="ARBA00023136"/>
    </source>
</evidence>
<gene>
    <name evidence="17" type="ORF">N657DRAFT_538076</name>
</gene>
<evidence type="ECO:0000256" key="3">
    <source>
        <dbReference type="ARBA" id="ARBA00004613"/>
    </source>
</evidence>
<evidence type="ECO:0000256" key="7">
    <source>
        <dbReference type="ARBA" id="ARBA00022692"/>
    </source>
</evidence>
<evidence type="ECO:0000256" key="14">
    <source>
        <dbReference type="SAM" id="Phobius"/>
    </source>
</evidence>
<protein>
    <recommendedName>
        <fullName evidence="19">Extracellular membrane protein CFEM domain-containing protein</fullName>
    </recommendedName>
</protein>